<keyword evidence="2" id="KW-0812">Transmembrane</keyword>
<accession>A8NHZ2</accession>
<dbReference type="KEGG" id="cci:CC1G_01541"/>
<protein>
    <recommendedName>
        <fullName evidence="5">Pheromone receptor</fullName>
    </recommendedName>
</protein>
<keyword evidence="2" id="KW-0472">Membrane</keyword>
<proteinExistence type="predicted"/>
<evidence type="ECO:0008006" key="5">
    <source>
        <dbReference type="Google" id="ProtNLM"/>
    </source>
</evidence>
<feature type="transmembrane region" description="Helical" evidence="2">
    <location>
        <begin position="246"/>
        <end position="270"/>
    </location>
</feature>
<dbReference type="GeneID" id="6010368"/>
<reference evidence="3 4" key="1">
    <citation type="journal article" date="2010" name="Proc. Natl. Acad. Sci. U.S.A.">
        <title>Insights into evolution of multicellular fungi from the assembled chromosomes of the mushroom Coprinopsis cinerea (Coprinus cinereus).</title>
        <authorList>
            <person name="Stajich J.E."/>
            <person name="Wilke S.K."/>
            <person name="Ahren D."/>
            <person name="Au C.H."/>
            <person name="Birren B.W."/>
            <person name="Borodovsky M."/>
            <person name="Burns C."/>
            <person name="Canback B."/>
            <person name="Casselton L.A."/>
            <person name="Cheng C.K."/>
            <person name="Deng J."/>
            <person name="Dietrich F.S."/>
            <person name="Fargo D.C."/>
            <person name="Farman M.L."/>
            <person name="Gathman A.C."/>
            <person name="Goldberg J."/>
            <person name="Guigo R."/>
            <person name="Hoegger P.J."/>
            <person name="Hooker J.B."/>
            <person name="Huggins A."/>
            <person name="James T.Y."/>
            <person name="Kamada T."/>
            <person name="Kilaru S."/>
            <person name="Kodira C."/>
            <person name="Kues U."/>
            <person name="Kupfer D."/>
            <person name="Kwan H.S."/>
            <person name="Lomsadze A."/>
            <person name="Li W."/>
            <person name="Lilly W.W."/>
            <person name="Ma L.J."/>
            <person name="Mackey A.J."/>
            <person name="Manning G."/>
            <person name="Martin F."/>
            <person name="Muraguchi H."/>
            <person name="Natvig D.O."/>
            <person name="Palmerini H."/>
            <person name="Ramesh M.A."/>
            <person name="Rehmeyer C.J."/>
            <person name="Roe B.A."/>
            <person name="Shenoy N."/>
            <person name="Stanke M."/>
            <person name="Ter-Hovhannisyan V."/>
            <person name="Tunlid A."/>
            <person name="Velagapudi R."/>
            <person name="Vision T.J."/>
            <person name="Zeng Q."/>
            <person name="Zolan M.E."/>
            <person name="Pukkila P.J."/>
        </authorList>
    </citation>
    <scope>NUCLEOTIDE SEQUENCE [LARGE SCALE GENOMIC DNA]</scope>
    <source>
        <strain evidence="4">Okayama-7 / 130 / ATCC MYA-4618 / FGSC 9003</strain>
    </source>
</reference>
<evidence type="ECO:0000313" key="3">
    <source>
        <dbReference type="EMBL" id="EAU87894.2"/>
    </source>
</evidence>
<gene>
    <name evidence="3" type="ORF">CC1G_01541</name>
</gene>
<dbReference type="Proteomes" id="UP000001861">
    <property type="component" value="Unassembled WGS sequence"/>
</dbReference>
<keyword evidence="2" id="KW-1133">Transmembrane helix</keyword>
<sequence length="331" mass="36853">MAVDLDIFGGVMARTFFANSTVTFMDVGIQLFMCLYGLSVFLETPKDLRSGRIPYIVVSFVIFALSALTAVVDMYDIFRCLFEATSPRDFYLVWDKYADSYLRVLSLASLSVFIWVADGLMLYRCYIMWADQWWFLILPGLTYLGSIGMGMRMIVPAPIQGSRLSGSVFAFLAIALNIMVTGLISFRLIRARKHFAQVIPERNLNLYNGIVAILIESALPLALFGIGHAVALIITPGSTTESASNWQIALSTFSLLYYSFTALSPQMIIFRVTTGRSWLTPLNAATATAMSKPLVFDHGPTEQSFLASVRPQRDEEEQISNGSETPTSEKR</sequence>
<dbReference type="OrthoDB" id="3351617at2759"/>
<dbReference type="EMBL" id="AACS02000010">
    <property type="protein sequence ID" value="EAU87894.2"/>
    <property type="molecule type" value="Genomic_DNA"/>
</dbReference>
<dbReference type="HOGENOM" id="CLU_044614_4_0_1"/>
<dbReference type="InParanoid" id="A8NHZ2"/>
<evidence type="ECO:0000256" key="1">
    <source>
        <dbReference type="SAM" id="MobiDB-lite"/>
    </source>
</evidence>
<comment type="caution">
    <text evidence="3">The sequence shown here is derived from an EMBL/GenBank/DDBJ whole genome shotgun (WGS) entry which is preliminary data.</text>
</comment>
<feature type="transmembrane region" description="Helical" evidence="2">
    <location>
        <begin position="53"/>
        <end position="72"/>
    </location>
</feature>
<feature type="transmembrane region" description="Helical" evidence="2">
    <location>
        <begin position="101"/>
        <end position="121"/>
    </location>
</feature>
<feature type="transmembrane region" description="Helical" evidence="2">
    <location>
        <begin position="210"/>
        <end position="234"/>
    </location>
</feature>
<feature type="transmembrane region" description="Helical" evidence="2">
    <location>
        <begin position="167"/>
        <end position="189"/>
    </location>
</feature>
<feature type="transmembrane region" description="Helical" evidence="2">
    <location>
        <begin position="133"/>
        <end position="155"/>
    </location>
</feature>
<dbReference type="VEuPathDB" id="FungiDB:CC1G_01541"/>
<feature type="region of interest" description="Disordered" evidence="1">
    <location>
        <begin position="306"/>
        <end position="331"/>
    </location>
</feature>
<evidence type="ECO:0000313" key="4">
    <source>
        <dbReference type="Proteomes" id="UP000001861"/>
    </source>
</evidence>
<feature type="compositionally biased region" description="Polar residues" evidence="1">
    <location>
        <begin position="319"/>
        <end position="331"/>
    </location>
</feature>
<keyword evidence="4" id="KW-1185">Reference proteome</keyword>
<evidence type="ECO:0000256" key="2">
    <source>
        <dbReference type="SAM" id="Phobius"/>
    </source>
</evidence>
<organism evidence="3 4">
    <name type="scientific">Coprinopsis cinerea (strain Okayama-7 / 130 / ATCC MYA-4618 / FGSC 9003)</name>
    <name type="common">Inky cap fungus</name>
    <name type="synonym">Hormographiella aspergillata</name>
    <dbReference type="NCBI Taxonomy" id="240176"/>
    <lineage>
        <taxon>Eukaryota</taxon>
        <taxon>Fungi</taxon>
        <taxon>Dikarya</taxon>
        <taxon>Basidiomycota</taxon>
        <taxon>Agaricomycotina</taxon>
        <taxon>Agaricomycetes</taxon>
        <taxon>Agaricomycetidae</taxon>
        <taxon>Agaricales</taxon>
        <taxon>Agaricineae</taxon>
        <taxon>Psathyrellaceae</taxon>
        <taxon>Coprinopsis</taxon>
    </lineage>
</organism>
<dbReference type="RefSeq" id="XP_001833864.2">
    <property type="nucleotide sequence ID" value="XM_001833812.2"/>
</dbReference>
<name>A8NHZ2_COPC7</name>
<dbReference type="AlphaFoldDB" id="A8NHZ2"/>
<feature type="transmembrane region" description="Helical" evidence="2">
    <location>
        <begin position="20"/>
        <end position="41"/>
    </location>
</feature>